<organism evidence="2 3">
    <name type="scientific">Aspergillus kawachii</name>
    <name type="common">White koji mold</name>
    <name type="synonym">Aspergillus awamori var. kawachi</name>
    <dbReference type="NCBI Taxonomy" id="1069201"/>
    <lineage>
        <taxon>Eukaryota</taxon>
        <taxon>Fungi</taxon>
        <taxon>Dikarya</taxon>
        <taxon>Ascomycota</taxon>
        <taxon>Pezizomycotina</taxon>
        <taxon>Eurotiomycetes</taxon>
        <taxon>Eurotiomycetidae</taxon>
        <taxon>Eurotiales</taxon>
        <taxon>Aspergillaceae</taxon>
        <taxon>Aspergillus</taxon>
        <taxon>Aspergillus subgen. Circumdati</taxon>
    </lineage>
</organism>
<evidence type="ECO:0000313" key="2">
    <source>
        <dbReference type="EMBL" id="GAT24232.1"/>
    </source>
</evidence>
<dbReference type="SUPFAM" id="SSF53335">
    <property type="entry name" value="S-adenosyl-L-methionine-dependent methyltransferases"/>
    <property type="match status" value="1"/>
</dbReference>
<name>A0A146FF52_ASPKA</name>
<dbReference type="KEGG" id="aluc:AKAW2_70492S"/>
<dbReference type="InterPro" id="IPR029063">
    <property type="entry name" value="SAM-dependent_MTases_sf"/>
</dbReference>
<keyword evidence="4" id="KW-1185">Reference proteome</keyword>
<dbReference type="RefSeq" id="XP_041547376.1">
    <property type="nucleotide sequence ID" value="XM_041683080.1"/>
</dbReference>
<dbReference type="GeneID" id="64964935"/>
<dbReference type="PANTHER" id="PTHR43591">
    <property type="entry name" value="METHYLTRANSFERASE"/>
    <property type="match status" value="1"/>
</dbReference>
<reference evidence="3" key="2">
    <citation type="submission" date="2016-02" db="EMBL/GenBank/DDBJ databases">
        <title>Genome sequencing of Aspergillus luchuensis NBRC 4314.</title>
        <authorList>
            <person name="Yamada O."/>
        </authorList>
    </citation>
    <scope>NUCLEOTIDE SEQUENCE [LARGE SCALE GENOMIC DNA]</scope>
    <source>
        <strain evidence="3">RIB 2604</strain>
    </source>
</reference>
<protein>
    <recommendedName>
        <fullName evidence="5">Methyltransferase domain-containing protein</fullName>
    </recommendedName>
</protein>
<proteinExistence type="predicted"/>
<dbReference type="EMBL" id="AP024431">
    <property type="protein sequence ID" value="BCS03614.1"/>
    <property type="molecule type" value="Genomic_DNA"/>
</dbReference>
<reference evidence="2 3" key="1">
    <citation type="journal article" date="2016" name="DNA Res.">
        <title>Genome sequence of Aspergillus luchuensis NBRC 4314.</title>
        <authorList>
            <person name="Yamada O."/>
            <person name="Machida M."/>
            <person name="Hosoyama A."/>
            <person name="Goto M."/>
            <person name="Takahashi T."/>
            <person name="Futagami T."/>
            <person name="Yamagata Y."/>
            <person name="Takeuchi M."/>
            <person name="Kobayashi T."/>
            <person name="Koike H."/>
            <person name="Abe K."/>
            <person name="Asai K."/>
            <person name="Arita M."/>
            <person name="Fujita N."/>
            <person name="Fukuda K."/>
            <person name="Higa K."/>
            <person name="Horikawa H."/>
            <person name="Ishikawa T."/>
            <person name="Jinno K."/>
            <person name="Kato Y."/>
            <person name="Kirimura K."/>
            <person name="Mizutani O."/>
            <person name="Nakasone K."/>
            <person name="Sano M."/>
            <person name="Shiraishi Y."/>
            <person name="Tsukahara M."/>
            <person name="Gomi K."/>
        </authorList>
    </citation>
    <scope>NUCLEOTIDE SEQUENCE [LARGE SCALE GENOMIC DNA]</scope>
    <source>
        <strain evidence="2 3">RIB 2604</strain>
    </source>
</reference>
<evidence type="ECO:0000313" key="3">
    <source>
        <dbReference type="Proteomes" id="UP000075230"/>
    </source>
</evidence>
<dbReference type="AlphaFoldDB" id="A0A146FF52"/>
<dbReference type="Proteomes" id="UP000661280">
    <property type="component" value="Chromosome 7"/>
</dbReference>
<dbReference type="PANTHER" id="PTHR43591:SF110">
    <property type="entry name" value="RHODANESE DOMAIN-CONTAINING PROTEIN"/>
    <property type="match status" value="1"/>
</dbReference>
<reference evidence="1" key="4">
    <citation type="submission" date="2021-02" db="EMBL/GenBank/DDBJ databases">
        <title>Aspergillus luchuensis mut. kawachii IFO 4304 genome sequence.</title>
        <authorList>
            <person name="Mori K."/>
            <person name="Kadooka C."/>
            <person name="Goto M."/>
            <person name="Futagami T."/>
        </authorList>
    </citation>
    <scope>NUCLEOTIDE SEQUENCE</scope>
    <source>
        <strain evidence="1">IFO 4308</strain>
    </source>
</reference>
<dbReference type="VEuPathDB" id="FungiDB:ASPFODRAFT_45989"/>
<sequence length="301" mass="33485">MTVTSHIENYNQYTFWTSPDRNFRSSARLHLQHFLYQNTTGYLLEPAIEKAVTTAQQPLKIADLGCGNAIWLTQLHTELSKKNITAQLDGFDINPIHFPAPAYLPPSISLQQLDILANPLPAHLLGTYDVVHIRSFGSTVSGTDLLIPTLSAASSLLKPGGYLQWQENRGDIFLVEAPNSKIPTAACESVMQVLKGGLKAKGISYAWIDELDKPLTEFGFQNVRLLTHDKRKIDYKAWTDAYLMVLEDLTPLFPTKADAPNAPLSREAWIEMFSAAVKETEKGVVFHQNRIITAVGQKPLA</sequence>
<dbReference type="EMBL" id="BCWF01000018">
    <property type="protein sequence ID" value="GAT24232.1"/>
    <property type="molecule type" value="Genomic_DNA"/>
</dbReference>
<evidence type="ECO:0008006" key="5">
    <source>
        <dbReference type="Google" id="ProtNLM"/>
    </source>
</evidence>
<reference evidence="1" key="3">
    <citation type="submission" date="2021-01" db="EMBL/GenBank/DDBJ databases">
        <authorList>
            <consortium name="Aspergillus luchuensis mut. kawachii IFO 4304 genome sequencing consortium"/>
            <person name="Kazuki M."/>
            <person name="Futagami T."/>
        </authorList>
    </citation>
    <scope>NUCLEOTIDE SEQUENCE</scope>
    <source>
        <strain evidence="1">IFO 4308</strain>
    </source>
</reference>
<evidence type="ECO:0000313" key="1">
    <source>
        <dbReference type="EMBL" id="BCS03614.1"/>
    </source>
</evidence>
<evidence type="ECO:0000313" key="4">
    <source>
        <dbReference type="Proteomes" id="UP000661280"/>
    </source>
</evidence>
<accession>A0A146FF52</accession>
<gene>
    <name evidence="1" type="ORF">AKAW2_70492S</name>
    <name evidence="2" type="ORF">RIB2604_01800570</name>
</gene>
<dbReference type="OrthoDB" id="417697at2759"/>
<dbReference type="Gene3D" id="3.40.50.150">
    <property type="entry name" value="Vaccinia Virus protein VP39"/>
    <property type="match status" value="1"/>
</dbReference>
<dbReference type="CDD" id="cd02440">
    <property type="entry name" value="AdoMet_MTases"/>
    <property type="match status" value="1"/>
</dbReference>
<dbReference type="Proteomes" id="UP000075230">
    <property type="component" value="Unassembled WGS sequence"/>
</dbReference>